<dbReference type="PANTHER" id="PTHR43031:SF17">
    <property type="entry name" value="SULFURTRANSFERASE YTWF-RELATED"/>
    <property type="match status" value="1"/>
</dbReference>
<dbReference type="OrthoDB" id="9800872at2"/>
<dbReference type="SMART" id="SM00450">
    <property type="entry name" value="RHOD"/>
    <property type="match status" value="1"/>
</dbReference>
<dbReference type="EMBL" id="LTAO01000012">
    <property type="protein sequence ID" value="KYG32355.1"/>
    <property type="molecule type" value="Genomic_DNA"/>
</dbReference>
<dbReference type="RefSeq" id="WP_045480389.1">
    <property type="nucleotide sequence ID" value="NZ_LTAO01000012.1"/>
</dbReference>
<evidence type="ECO:0000259" key="1">
    <source>
        <dbReference type="PROSITE" id="PS50206"/>
    </source>
</evidence>
<keyword evidence="3" id="KW-1185">Reference proteome</keyword>
<dbReference type="InterPro" id="IPR036873">
    <property type="entry name" value="Rhodanese-like_dom_sf"/>
</dbReference>
<dbReference type="STRING" id="519424.AZF04_06225"/>
<dbReference type="Proteomes" id="UP000075806">
    <property type="component" value="Unassembled WGS sequence"/>
</dbReference>
<dbReference type="InterPro" id="IPR050229">
    <property type="entry name" value="GlpE_sulfurtransferase"/>
</dbReference>
<name>A0A162EDY7_9BACI</name>
<accession>A0A162EDY7</accession>
<protein>
    <submittedName>
        <fullName evidence="2">Sulfurtransferase</fullName>
    </submittedName>
</protein>
<dbReference type="Gene3D" id="3.40.250.10">
    <property type="entry name" value="Rhodanese-like domain"/>
    <property type="match status" value="1"/>
</dbReference>
<organism evidence="2 3">
    <name type="scientific">Alkalihalobacillus trypoxylicola</name>
    <dbReference type="NCBI Taxonomy" id="519424"/>
    <lineage>
        <taxon>Bacteria</taxon>
        <taxon>Bacillati</taxon>
        <taxon>Bacillota</taxon>
        <taxon>Bacilli</taxon>
        <taxon>Bacillales</taxon>
        <taxon>Bacillaceae</taxon>
        <taxon>Alkalihalobacillus</taxon>
    </lineage>
</organism>
<sequence length="121" mass="14130">MSYEKDGINQIEVEELEKLVNEERDNKILIDVREVEEYDQFHIPGVPLIPMNQIPQLFEKMDKEKDYVFICRSGARSQNVALFLKDNGFNHVHNYAGGMLAWQGETAEGPEWIVKDIKEIY</sequence>
<proteinExistence type="predicted"/>
<dbReference type="InterPro" id="IPR001763">
    <property type="entry name" value="Rhodanese-like_dom"/>
</dbReference>
<gene>
    <name evidence="2" type="ORF">AZF04_06225</name>
</gene>
<dbReference type="AlphaFoldDB" id="A0A162EDY7"/>
<feature type="domain" description="Rhodanese" evidence="1">
    <location>
        <begin position="23"/>
        <end position="107"/>
    </location>
</feature>
<dbReference type="Pfam" id="PF00581">
    <property type="entry name" value="Rhodanese"/>
    <property type="match status" value="1"/>
</dbReference>
<dbReference type="CDD" id="cd00158">
    <property type="entry name" value="RHOD"/>
    <property type="match status" value="1"/>
</dbReference>
<evidence type="ECO:0000313" key="3">
    <source>
        <dbReference type="Proteomes" id="UP000075806"/>
    </source>
</evidence>
<dbReference type="GO" id="GO:0016740">
    <property type="term" value="F:transferase activity"/>
    <property type="evidence" value="ECO:0007669"/>
    <property type="project" value="UniProtKB-KW"/>
</dbReference>
<reference evidence="2" key="1">
    <citation type="submission" date="2016-02" db="EMBL/GenBank/DDBJ databases">
        <title>Genome sequence of Bacillus trypoxylicola KCTC 13244(T).</title>
        <authorList>
            <person name="Jeong H."/>
            <person name="Park S.-H."/>
            <person name="Choi S.-K."/>
        </authorList>
    </citation>
    <scope>NUCLEOTIDE SEQUENCE [LARGE SCALE GENOMIC DNA]</scope>
    <source>
        <strain evidence="2">KCTC 13244</strain>
    </source>
</reference>
<keyword evidence="2" id="KW-0808">Transferase</keyword>
<comment type="caution">
    <text evidence="2">The sequence shown here is derived from an EMBL/GenBank/DDBJ whole genome shotgun (WGS) entry which is preliminary data.</text>
</comment>
<dbReference type="PROSITE" id="PS50206">
    <property type="entry name" value="RHODANESE_3"/>
    <property type="match status" value="1"/>
</dbReference>
<evidence type="ECO:0000313" key="2">
    <source>
        <dbReference type="EMBL" id="KYG32355.1"/>
    </source>
</evidence>
<dbReference type="PANTHER" id="PTHR43031">
    <property type="entry name" value="FAD-DEPENDENT OXIDOREDUCTASE"/>
    <property type="match status" value="1"/>
</dbReference>
<dbReference type="SUPFAM" id="SSF52821">
    <property type="entry name" value="Rhodanese/Cell cycle control phosphatase"/>
    <property type="match status" value="1"/>
</dbReference>